<name>A0A6B2KSF3_9NEIS</name>
<dbReference type="AlphaFoldDB" id="A0A6B2KSF3"/>
<protein>
    <submittedName>
        <fullName evidence="3">Uncharacterized protein</fullName>
    </submittedName>
</protein>
<dbReference type="Gene3D" id="1.25.40.10">
    <property type="entry name" value="Tetratricopeptide repeat domain"/>
    <property type="match status" value="1"/>
</dbReference>
<reference evidence="3 4" key="1">
    <citation type="submission" date="2020-02" db="EMBL/GenBank/DDBJ databases">
        <authorList>
            <person name="Yang Z."/>
        </authorList>
    </citation>
    <scope>NUCLEOTIDE SEQUENCE [LARGE SCALE GENOMIC DNA]</scope>
    <source>
        <strain evidence="3 4">HX-7-9</strain>
    </source>
</reference>
<sequence length="458" mass="49800">MGIPLDLLPLALLPCLALIWLLYRRRLRAQARKATPAQTALTTQASPVAQTAVPSAPDSADAGLAAEDANAIDVDAVDPKTEAQIYLSFGYVEQAAEVLRVHADQPGCADEETLATLCRLYLELHRPDDYCEILGRRNLAAAELEAAIRCGLKLERNHLGLRVLAEERLGLGPEAFSSSAKAAPQVPHAATAKRPPVPAAAPTRPPEGEGMALVTANDTELGALSADETRVVRLFVPARRRIRLFLAAEDAENALPAVREALGTQPDRPSLLIDLMQVHYLQRNVDGYARALWQFFVALGENGEQLRERLLHYGLAIGHHPAFAALAEATCRADLEAIGRRHGFAHVRHAPAMARQLVRRDAATPNDDSQPLLAEVDSYLTFGQFEEALAALETAITREPDNIPLYPVLLQLYERMDEPQRLAALRQCLAEGAAAIPDEAQALISACAKRLHHLDEVA</sequence>
<dbReference type="SUPFAM" id="SSF48452">
    <property type="entry name" value="TPR-like"/>
    <property type="match status" value="1"/>
</dbReference>
<evidence type="ECO:0000256" key="2">
    <source>
        <dbReference type="SAM" id="MobiDB-lite"/>
    </source>
</evidence>
<dbReference type="PROSITE" id="PS50005">
    <property type="entry name" value="TPR"/>
    <property type="match status" value="1"/>
</dbReference>
<dbReference type="RefSeq" id="WP_163316380.1">
    <property type="nucleotide sequence ID" value="NZ_JAAGAA010000008.1"/>
</dbReference>
<dbReference type="InterPro" id="IPR011990">
    <property type="entry name" value="TPR-like_helical_dom_sf"/>
</dbReference>
<proteinExistence type="predicted"/>
<keyword evidence="1" id="KW-0802">TPR repeat</keyword>
<dbReference type="Proteomes" id="UP000482578">
    <property type="component" value="Unassembled WGS sequence"/>
</dbReference>
<evidence type="ECO:0000313" key="4">
    <source>
        <dbReference type="Proteomes" id="UP000482578"/>
    </source>
</evidence>
<feature type="region of interest" description="Disordered" evidence="2">
    <location>
        <begin position="180"/>
        <end position="209"/>
    </location>
</feature>
<gene>
    <name evidence="3" type="ORF">GZH52_10295</name>
</gene>
<accession>A0A6B2KSF3</accession>
<keyword evidence="4" id="KW-1185">Reference proteome</keyword>
<feature type="repeat" description="TPR" evidence="1">
    <location>
        <begin position="369"/>
        <end position="402"/>
    </location>
</feature>
<comment type="caution">
    <text evidence="3">The sequence shown here is derived from an EMBL/GenBank/DDBJ whole genome shotgun (WGS) entry which is preliminary data.</text>
</comment>
<feature type="compositionally biased region" description="Low complexity" evidence="2">
    <location>
        <begin position="36"/>
        <end position="45"/>
    </location>
</feature>
<evidence type="ECO:0000256" key="1">
    <source>
        <dbReference type="PROSITE-ProRule" id="PRU00339"/>
    </source>
</evidence>
<feature type="region of interest" description="Disordered" evidence="2">
    <location>
        <begin position="36"/>
        <end position="61"/>
    </location>
</feature>
<feature type="compositionally biased region" description="Pro residues" evidence="2">
    <location>
        <begin position="195"/>
        <end position="205"/>
    </location>
</feature>
<dbReference type="EMBL" id="JAAGAA010000008">
    <property type="protein sequence ID" value="NDV13176.1"/>
    <property type="molecule type" value="Genomic_DNA"/>
</dbReference>
<evidence type="ECO:0000313" key="3">
    <source>
        <dbReference type="EMBL" id="NDV13176.1"/>
    </source>
</evidence>
<organism evidence="3 4">
    <name type="scientific">Crenobacter caeni</name>
    <dbReference type="NCBI Taxonomy" id="2705474"/>
    <lineage>
        <taxon>Bacteria</taxon>
        <taxon>Pseudomonadati</taxon>
        <taxon>Pseudomonadota</taxon>
        <taxon>Betaproteobacteria</taxon>
        <taxon>Neisseriales</taxon>
        <taxon>Neisseriaceae</taxon>
        <taxon>Crenobacter</taxon>
    </lineage>
</organism>
<dbReference type="InterPro" id="IPR019734">
    <property type="entry name" value="TPR_rpt"/>
</dbReference>